<dbReference type="GO" id="GO:0016413">
    <property type="term" value="F:O-acetyltransferase activity"/>
    <property type="evidence" value="ECO:0007669"/>
    <property type="project" value="InterPro"/>
</dbReference>
<dbReference type="GO" id="GO:0005794">
    <property type="term" value="C:Golgi apparatus"/>
    <property type="evidence" value="ECO:0007669"/>
    <property type="project" value="TreeGrafter"/>
</dbReference>
<keyword evidence="5" id="KW-1185">Reference proteome</keyword>
<evidence type="ECO:0000256" key="1">
    <source>
        <dbReference type="SAM" id="MobiDB-lite"/>
    </source>
</evidence>
<feature type="domain" description="Trichome birefringence-like N-terminal" evidence="3">
    <location>
        <begin position="75"/>
        <end position="127"/>
    </location>
</feature>
<name>A0A2P6QMX6_ROSCH</name>
<protein>
    <submittedName>
        <fullName evidence="4">Putative PMR5 domain, trichome birefringence-like family</fullName>
    </submittedName>
</protein>
<comment type="caution">
    <text evidence="4">The sequence shown here is derived from an EMBL/GenBank/DDBJ whole genome shotgun (WGS) entry which is preliminary data.</text>
</comment>
<feature type="region of interest" description="Disordered" evidence="1">
    <location>
        <begin position="1"/>
        <end position="50"/>
    </location>
</feature>
<dbReference type="Proteomes" id="UP000238479">
    <property type="component" value="Chromosome 5"/>
</dbReference>
<sequence>MGASEFSRKMGNQSSTQMGTDQSSKPMISLPQESNQTRNESSFPEGSNGENGLPSYVALKSISNEGLSGFELMNGCDLFNGRWVRDDSYPLYAAESCPYIDESFNCFLNSRPDNGYEKYRWQPKNCNSLIVQVPKKHRISFPVQLLFVIVGFHTWKFVCFLLVL</sequence>
<dbReference type="PANTHER" id="PTHR32285">
    <property type="entry name" value="PROTEIN TRICHOME BIREFRINGENCE-LIKE 9-RELATED"/>
    <property type="match status" value="1"/>
</dbReference>
<evidence type="ECO:0000313" key="4">
    <source>
        <dbReference type="EMBL" id="PRQ35530.1"/>
    </source>
</evidence>
<dbReference type="AlphaFoldDB" id="A0A2P6QMX6"/>
<dbReference type="STRING" id="74649.A0A2P6QMX6"/>
<dbReference type="InterPro" id="IPR029962">
    <property type="entry name" value="TBL"/>
</dbReference>
<keyword evidence="2" id="KW-1133">Transmembrane helix</keyword>
<reference evidence="4 5" key="1">
    <citation type="journal article" date="2018" name="Nat. Genet.">
        <title>The Rosa genome provides new insights in the design of modern roses.</title>
        <authorList>
            <person name="Bendahmane M."/>
        </authorList>
    </citation>
    <scope>NUCLEOTIDE SEQUENCE [LARGE SCALE GENOMIC DNA]</scope>
    <source>
        <strain evidence="5">cv. Old Blush</strain>
    </source>
</reference>
<gene>
    <name evidence="4" type="ORF">RchiOBHm_Chr5g0081031</name>
</gene>
<keyword evidence="2" id="KW-0812">Transmembrane</keyword>
<feature type="transmembrane region" description="Helical" evidence="2">
    <location>
        <begin position="145"/>
        <end position="163"/>
    </location>
</feature>
<organism evidence="4 5">
    <name type="scientific">Rosa chinensis</name>
    <name type="common">China rose</name>
    <dbReference type="NCBI Taxonomy" id="74649"/>
    <lineage>
        <taxon>Eukaryota</taxon>
        <taxon>Viridiplantae</taxon>
        <taxon>Streptophyta</taxon>
        <taxon>Embryophyta</taxon>
        <taxon>Tracheophyta</taxon>
        <taxon>Spermatophyta</taxon>
        <taxon>Magnoliopsida</taxon>
        <taxon>eudicotyledons</taxon>
        <taxon>Gunneridae</taxon>
        <taxon>Pentapetalae</taxon>
        <taxon>rosids</taxon>
        <taxon>fabids</taxon>
        <taxon>Rosales</taxon>
        <taxon>Rosaceae</taxon>
        <taxon>Rosoideae</taxon>
        <taxon>Rosoideae incertae sedis</taxon>
        <taxon>Rosa</taxon>
    </lineage>
</organism>
<dbReference type="Gramene" id="PRQ35530">
    <property type="protein sequence ID" value="PRQ35530"/>
    <property type="gene ID" value="RchiOBHm_Chr5g0081031"/>
</dbReference>
<evidence type="ECO:0000313" key="5">
    <source>
        <dbReference type="Proteomes" id="UP000238479"/>
    </source>
</evidence>
<dbReference type="InterPro" id="IPR025846">
    <property type="entry name" value="TBL_N"/>
</dbReference>
<evidence type="ECO:0000256" key="2">
    <source>
        <dbReference type="SAM" id="Phobius"/>
    </source>
</evidence>
<dbReference type="EMBL" id="PDCK01000043">
    <property type="protein sequence ID" value="PRQ35530.1"/>
    <property type="molecule type" value="Genomic_DNA"/>
</dbReference>
<feature type="compositionally biased region" description="Polar residues" evidence="1">
    <location>
        <begin position="10"/>
        <end position="50"/>
    </location>
</feature>
<accession>A0A2P6QMX6</accession>
<keyword evidence="2" id="KW-0472">Membrane</keyword>
<dbReference type="PANTHER" id="PTHR32285:SF242">
    <property type="entry name" value="PMR5_CAS1P GDSL_SGNH-LIKE ACYL-ESTERASE FAMILY PROTEIN"/>
    <property type="match status" value="1"/>
</dbReference>
<proteinExistence type="predicted"/>
<dbReference type="Pfam" id="PF14416">
    <property type="entry name" value="PMR5N"/>
    <property type="match status" value="1"/>
</dbReference>
<evidence type="ECO:0000259" key="3">
    <source>
        <dbReference type="Pfam" id="PF14416"/>
    </source>
</evidence>